<feature type="compositionally biased region" description="Low complexity" evidence="1">
    <location>
        <begin position="240"/>
        <end position="259"/>
    </location>
</feature>
<accession>A0ABP4IA94</accession>
<dbReference type="Gene3D" id="1.20.120.450">
    <property type="entry name" value="dinb family like domain"/>
    <property type="match status" value="1"/>
</dbReference>
<name>A0ABP4IA94_9ACTN</name>
<evidence type="ECO:0000313" key="3">
    <source>
        <dbReference type="Proteomes" id="UP001499863"/>
    </source>
</evidence>
<comment type="caution">
    <text evidence="2">The sequence shown here is derived from an EMBL/GenBank/DDBJ whole genome shotgun (WGS) entry which is preliminary data.</text>
</comment>
<protein>
    <recommendedName>
        <fullName evidence="4">DinB family protein</fullName>
    </recommendedName>
</protein>
<evidence type="ECO:0000256" key="1">
    <source>
        <dbReference type="SAM" id="MobiDB-lite"/>
    </source>
</evidence>
<keyword evidence="3" id="KW-1185">Reference proteome</keyword>
<evidence type="ECO:0000313" key="2">
    <source>
        <dbReference type="EMBL" id="GAA1382398.1"/>
    </source>
</evidence>
<dbReference type="SUPFAM" id="SSF109854">
    <property type="entry name" value="DinB/YfiT-like putative metalloenzymes"/>
    <property type="match status" value="1"/>
</dbReference>
<dbReference type="InterPro" id="IPR007061">
    <property type="entry name" value="MST-like"/>
</dbReference>
<feature type="compositionally biased region" description="Basic and acidic residues" evidence="1">
    <location>
        <begin position="226"/>
        <end position="239"/>
    </location>
</feature>
<proteinExistence type="predicted"/>
<gene>
    <name evidence="2" type="ORF">GCM10009639_01530</name>
</gene>
<feature type="region of interest" description="Disordered" evidence="1">
    <location>
        <begin position="1"/>
        <end position="28"/>
    </location>
</feature>
<sequence>MELIDGEPLSAATERQGPLTVPEKPVYDGSGGGRLAAMTDMTEETPAAFKKDLLVYLQDARDALLWKLEGLSEYDIRRPLTPTGTNLLGLVKHATAAEALYFGETFGRPFDAPRPWITGDAEPNSDFWATPEESREQIVDLYRAACAHADATIAALPLDAVGRLPWGRRGEVTLHHGLVHMTAETQRHAGHADIVRELVDGATGQRRDGENTAPGDAHWWAAHRDRVEQAARQAAEGRARTRAQAQAQTRAQVQDSAQA</sequence>
<feature type="region of interest" description="Disordered" evidence="1">
    <location>
        <begin position="226"/>
        <end position="259"/>
    </location>
</feature>
<dbReference type="InterPro" id="IPR034660">
    <property type="entry name" value="DinB/YfiT-like"/>
</dbReference>
<dbReference type="Pfam" id="PF04978">
    <property type="entry name" value="MST"/>
    <property type="match status" value="1"/>
</dbReference>
<reference evidence="3" key="1">
    <citation type="journal article" date="2019" name="Int. J. Syst. Evol. Microbiol.">
        <title>The Global Catalogue of Microorganisms (GCM) 10K type strain sequencing project: providing services to taxonomists for standard genome sequencing and annotation.</title>
        <authorList>
            <consortium name="The Broad Institute Genomics Platform"/>
            <consortium name="The Broad Institute Genome Sequencing Center for Infectious Disease"/>
            <person name="Wu L."/>
            <person name="Ma J."/>
        </authorList>
    </citation>
    <scope>NUCLEOTIDE SEQUENCE [LARGE SCALE GENOMIC DNA]</scope>
    <source>
        <strain evidence="3">JCM 12393</strain>
    </source>
</reference>
<organism evidence="2 3">
    <name type="scientific">Kitasatospora putterlickiae</name>
    <dbReference type="NCBI Taxonomy" id="221725"/>
    <lineage>
        <taxon>Bacteria</taxon>
        <taxon>Bacillati</taxon>
        <taxon>Actinomycetota</taxon>
        <taxon>Actinomycetes</taxon>
        <taxon>Kitasatosporales</taxon>
        <taxon>Streptomycetaceae</taxon>
        <taxon>Kitasatospora</taxon>
    </lineage>
</organism>
<dbReference type="EMBL" id="BAAAKJ010000007">
    <property type="protein sequence ID" value="GAA1382398.1"/>
    <property type="molecule type" value="Genomic_DNA"/>
</dbReference>
<evidence type="ECO:0008006" key="4">
    <source>
        <dbReference type="Google" id="ProtNLM"/>
    </source>
</evidence>
<dbReference type="Proteomes" id="UP001499863">
    <property type="component" value="Unassembled WGS sequence"/>
</dbReference>